<feature type="region of interest" description="Disordered" evidence="5">
    <location>
        <begin position="294"/>
        <end position="320"/>
    </location>
</feature>
<comment type="caution">
    <text evidence="7">The sequence shown here is derived from an EMBL/GenBank/DDBJ whole genome shotgun (WGS) entry which is preliminary data.</text>
</comment>
<keyword evidence="3" id="KW-0238">DNA-binding</keyword>
<evidence type="ECO:0000256" key="2">
    <source>
        <dbReference type="ARBA" id="ARBA00023015"/>
    </source>
</evidence>
<dbReference type="Proteomes" id="UP000272474">
    <property type="component" value="Unassembled WGS sequence"/>
</dbReference>
<dbReference type="PROSITE" id="PS50931">
    <property type="entry name" value="HTH_LYSR"/>
    <property type="match status" value="1"/>
</dbReference>
<dbReference type="GO" id="GO:0003677">
    <property type="term" value="F:DNA binding"/>
    <property type="evidence" value="ECO:0007669"/>
    <property type="project" value="UniProtKB-KW"/>
</dbReference>
<evidence type="ECO:0000256" key="5">
    <source>
        <dbReference type="SAM" id="MobiDB-lite"/>
    </source>
</evidence>
<dbReference type="CDD" id="cd08423">
    <property type="entry name" value="PBP2_LTTR_like_6"/>
    <property type="match status" value="1"/>
</dbReference>
<dbReference type="OrthoDB" id="4131546at2"/>
<accession>A0A3A9YLJ4</accession>
<protein>
    <submittedName>
        <fullName evidence="7">LysR family transcriptional regulator</fullName>
    </submittedName>
</protein>
<dbReference type="PANTHER" id="PTHR30346:SF29">
    <property type="entry name" value="LYSR SUBSTRATE-BINDING"/>
    <property type="match status" value="1"/>
</dbReference>
<dbReference type="AlphaFoldDB" id="A0A3A9YLJ4"/>
<dbReference type="InterPro" id="IPR036388">
    <property type="entry name" value="WH-like_DNA-bd_sf"/>
</dbReference>
<keyword evidence="4" id="KW-0804">Transcription</keyword>
<dbReference type="PANTHER" id="PTHR30346">
    <property type="entry name" value="TRANSCRIPTIONAL DUAL REGULATOR HCAR-RELATED"/>
    <property type="match status" value="1"/>
</dbReference>
<keyword evidence="8" id="KW-1185">Reference proteome</keyword>
<comment type="similarity">
    <text evidence="1">Belongs to the LysR transcriptional regulatory family.</text>
</comment>
<keyword evidence="2" id="KW-0805">Transcription regulation</keyword>
<dbReference type="Pfam" id="PF00126">
    <property type="entry name" value="HTH_1"/>
    <property type="match status" value="1"/>
</dbReference>
<evidence type="ECO:0000256" key="4">
    <source>
        <dbReference type="ARBA" id="ARBA00023163"/>
    </source>
</evidence>
<dbReference type="Pfam" id="PF03466">
    <property type="entry name" value="LysR_substrate"/>
    <property type="match status" value="1"/>
</dbReference>
<dbReference type="Gene3D" id="1.10.10.10">
    <property type="entry name" value="Winged helix-like DNA-binding domain superfamily/Winged helix DNA-binding domain"/>
    <property type="match status" value="1"/>
</dbReference>
<evidence type="ECO:0000313" key="8">
    <source>
        <dbReference type="Proteomes" id="UP000272474"/>
    </source>
</evidence>
<dbReference type="Gene3D" id="3.40.190.10">
    <property type="entry name" value="Periplasmic binding protein-like II"/>
    <property type="match status" value="2"/>
</dbReference>
<dbReference type="SUPFAM" id="SSF46785">
    <property type="entry name" value="Winged helix' DNA-binding domain"/>
    <property type="match status" value="1"/>
</dbReference>
<reference evidence="7 8" key="1">
    <citation type="journal article" date="2014" name="Int. J. Syst. Evol. Microbiol.">
        <title>Streptomyces hoynatensis sp. nov., isolated from deep marine sediment.</title>
        <authorList>
            <person name="Veyisoglu A."/>
            <person name="Sahin N."/>
        </authorList>
    </citation>
    <scope>NUCLEOTIDE SEQUENCE [LARGE SCALE GENOMIC DNA]</scope>
    <source>
        <strain evidence="7 8">KCTC 29097</strain>
    </source>
</reference>
<dbReference type="GO" id="GO:0032993">
    <property type="term" value="C:protein-DNA complex"/>
    <property type="evidence" value="ECO:0007669"/>
    <property type="project" value="TreeGrafter"/>
</dbReference>
<evidence type="ECO:0000256" key="3">
    <source>
        <dbReference type="ARBA" id="ARBA00023125"/>
    </source>
</evidence>
<gene>
    <name evidence="7" type="ORF">D7294_28725</name>
</gene>
<dbReference type="InterPro" id="IPR036390">
    <property type="entry name" value="WH_DNA-bd_sf"/>
</dbReference>
<evidence type="ECO:0000256" key="1">
    <source>
        <dbReference type="ARBA" id="ARBA00009437"/>
    </source>
</evidence>
<dbReference type="InterPro" id="IPR000847">
    <property type="entry name" value="LysR_HTH_N"/>
</dbReference>
<evidence type="ECO:0000259" key="6">
    <source>
        <dbReference type="PROSITE" id="PS50931"/>
    </source>
</evidence>
<dbReference type="GO" id="GO:0003700">
    <property type="term" value="F:DNA-binding transcription factor activity"/>
    <property type="evidence" value="ECO:0007669"/>
    <property type="project" value="InterPro"/>
</dbReference>
<dbReference type="InterPro" id="IPR005119">
    <property type="entry name" value="LysR_subst-bd"/>
</dbReference>
<feature type="domain" description="HTH lysR-type" evidence="6">
    <location>
        <begin position="1"/>
        <end position="51"/>
    </location>
</feature>
<sequence>MLRAVHQHGTVTAAAAALHLTPSAVSHHLRELARELRVTLIEPQGRGIRLTGAAHLVIEHGDALLARWEEAESALDAYREGRAGLLRLCGFPSAVSGLIAPAMPLLRERHPGLRVQVTEAETAASFDLLLSTDADIAVLAPSEDFPHPSDSRFDQQPLLEEPLDLIVPAGHPLAARGQATLADTANEDWVLPMPGSCDHYQRVLVFCAVAGFSPRIAHWAKEWHVVSAMVCHGLGVSLFPRLTEIPASHATVRVPLTGEPVLSRRILTCVRQGSRTHPLVAHGLRALAEVAAAGPAGPGRPAASPPPRPAPEGAALAEPR</sequence>
<dbReference type="SUPFAM" id="SSF53850">
    <property type="entry name" value="Periplasmic binding protein-like II"/>
    <property type="match status" value="1"/>
</dbReference>
<organism evidence="7 8">
    <name type="scientific">Streptomyces hoynatensis</name>
    <dbReference type="NCBI Taxonomy" id="1141874"/>
    <lineage>
        <taxon>Bacteria</taxon>
        <taxon>Bacillati</taxon>
        <taxon>Actinomycetota</taxon>
        <taxon>Actinomycetes</taxon>
        <taxon>Kitasatosporales</taxon>
        <taxon>Streptomycetaceae</taxon>
        <taxon>Streptomyces</taxon>
    </lineage>
</organism>
<feature type="compositionally biased region" description="Low complexity" evidence="5">
    <location>
        <begin position="311"/>
        <end position="320"/>
    </location>
</feature>
<dbReference type="EMBL" id="RBAL01000027">
    <property type="protein sequence ID" value="RKN37203.1"/>
    <property type="molecule type" value="Genomic_DNA"/>
</dbReference>
<name>A0A3A9YLJ4_9ACTN</name>
<evidence type="ECO:0000313" key="7">
    <source>
        <dbReference type="EMBL" id="RKN37203.1"/>
    </source>
</evidence>
<proteinExistence type="inferred from homology"/>